<evidence type="ECO:0000313" key="3">
    <source>
        <dbReference type="Proteomes" id="UP000075515"/>
    </source>
</evidence>
<proteinExistence type="predicted"/>
<protein>
    <submittedName>
        <fullName evidence="2">Uncharacterized protein</fullName>
    </submittedName>
</protein>
<comment type="caution">
    <text evidence="2">The sequence shown here is derived from an EMBL/GenBank/DDBJ whole genome shotgun (WGS) entry which is preliminary data.</text>
</comment>
<dbReference type="AlphaFoldDB" id="A0A150S5Q1"/>
<feature type="region of interest" description="Disordered" evidence="1">
    <location>
        <begin position="500"/>
        <end position="523"/>
    </location>
</feature>
<evidence type="ECO:0000256" key="1">
    <source>
        <dbReference type="SAM" id="MobiDB-lite"/>
    </source>
</evidence>
<name>A0A150S5Q1_SORCE</name>
<evidence type="ECO:0000313" key="2">
    <source>
        <dbReference type="EMBL" id="KYF89281.1"/>
    </source>
</evidence>
<accession>A0A150S5Q1</accession>
<reference evidence="2 3" key="1">
    <citation type="submission" date="2014-02" db="EMBL/GenBank/DDBJ databases">
        <title>The small core and large imbalanced accessory genome model reveals a collaborative survival strategy of Sorangium cellulosum strains in nature.</title>
        <authorList>
            <person name="Han K."/>
            <person name="Peng R."/>
            <person name="Blom J."/>
            <person name="Li Y.-Z."/>
        </authorList>
    </citation>
    <scope>NUCLEOTIDE SEQUENCE [LARGE SCALE GENOMIC DNA]</scope>
    <source>
        <strain evidence="2 3">So0149</strain>
    </source>
</reference>
<organism evidence="2 3">
    <name type="scientific">Sorangium cellulosum</name>
    <name type="common">Polyangium cellulosum</name>
    <dbReference type="NCBI Taxonomy" id="56"/>
    <lineage>
        <taxon>Bacteria</taxon>
        <taxon>Pseudomonadati</taxon>
        <taxon>Myxococcota</taxon>
        <taxon>Polyangia</taxon>
        <taxon>Polyangiales</taxon>
        <taxon>Polyangiaceae</taxon>
        <taxon>Sorangium</taxon>
    </lineage>
</organism>
<sequence>MSTPVSIVLRAEGVAEVHSAIRGIRQAWVEMEQEATAAALRESKKRIDIYKAELDAERNARRDSRRRRDHDDLDRAFGRSGPSARSAITGTNTGSTVLDSFMKGEGLAGMAKAAGVAGVAIASLSKAIDLAAAALKQFASFVLSDVIKPSLELETAAVQMANNSGGKLTAKEIENSVRATSIRSNMDPMAILKAAGDFQDLTGDPKLSLGIMNSVATIAKGRGFELPVMTNMLGTLWKPGMQQAELEDLMLTLIAQGEKEGSSITFGKLAGLGGRFTAPTQSFAGDYGTRIAMAGALLQTTKPKMGSEAYAATGLARFTSESLQFAKAFAPDSIMTDESGVEKIVDPAKLIADIYRKTSGNVGALKDIGYKNVISRNFIGSYKETFDAAFDKSRASGKSEKDSREEAAQAVEQFIKGFLTANTTMADEEKKRNAVLQTSGEKWESAMNQIKEKLLEIMPTVQGFIDDFAKAAPDLADAALTLANALLWVADVIRSILKPFASSDDDPVEPGRRGKYQLNPESGQLEFVPASQLRKTDDVLNPLGLTKEEQRKIGERLSLPKPDSKPGEPPPQPPDVGTVGGPLRLNLEKVDVNADKTADKLDRLNKSLDDFHAQINAINRSDPFTKR</sequence>
<feature type="region of interest" description="Disordered" evidence="1">
    <location>
        <begin position="550"/>
        <end position="582"/>
    </location>
</feature>
<dbReference type="EMBL" id="JEMC01002261">
    <property type="protein sequence ID" value="KYF89281.1"/>
    <property type="molecule type" value="Genomic_DNA"/>
</dbReference>
<feature type="region of interest" description="Disordered" evidence="1">
    <location>
        <begin position="58"/>
        <end position="91"/>
    </location>
</feature>
<gene>
    <name evidence="2" type="ORF">BE18_22880</name>
</gene>
<dbReference type="Proteomes" id="UP000075515">
    <property type="component" value="Unassembled WGS sequence"/>
</dbReference>